<protein>
    <submittedName>
        <fullName evidence="2">15042_t:CDS:1</fullName>
    </submittedName>
</protein>
<gene>
    <name evidence="2" type="ORF">GMARGA_LOCUS22452</name>
</gene>
<accession>A0ABN7VTE0</accession>
<proteinExistence type="predicted"/>
<comment type="caution">
    <text evidence="2">The sequence shown here is derived from an EMBL/GenBank/DDBJ whole genome shotgun (WGS) entry which is preliminary data.</text>
</comment>
<evidence type="ECO:0000313" key="2">
    <source>
        <dbReference type="EMBL" id="CAG8797722.1"/>
    </source>
</evidence>
<feature type="region of interest" description="Disordered" evidence="1">
    <location>
        <begin position="80"/>
        <end position="104"/>
    </location>
</feature>
<organism evidence="2 3">
    <name type="scientific">Gigaspora margarita</name>
    <dbReference type="NCBI Taxonomy" id="4874"/>
    <lineage>
        <taxon>Eukaryota</taxon>
        <taxon>Fungi</taxon>
        <taxon>Fungi incertae sedis</taxon>
        <taxon>Mucoromycota</taxon>
        <taxon>Glomeromycotina</taxon>
        <taxon>Glomeromycetes</taxon>
        <taxon>Diversisporales</taxon>
        <taxon>Gigasporaceae</taxon>
        <taxon>Gigaspora</taxon>
    </lineage>
</organism>
<dbReference type="EMBL" id="CAJVQB010021667">
    <property type="protein sequence ID" value="CAG8797722.1"/>
    <property type="molecule type" value="Genomic_DNA"/>
</dbReference>
<dbReference type="Proteomes" id="UP000789901">
    <property type="component" value="Unassembled WGS sequence"/>
</dbReference>
<name>A0ABN7VTE0_GIGMA</name>
<reference evidence="2 3" key="1">
    <citation type="submission" date="2021-06" db="EMBL/GenBank/DDBJ databases">
        <authorList>
            <person name="Kallberg Y."/>
            <person name="Tangrot J."/>
            <person name="Rosling A."/>
        </authorList>
    </citation>
    <scope>NUCLEOTIDE SEQUENCE [LARGE SCALE GENOMIC DNA]</scope>
    <source>
        <strain evidence="2 3">120-4 pot B 10/14</strain>
    </source>
</reference>
<keyword evidence="3" id="KW-1185">Reference proteome</keyword>
<evidence type="ECO:0000313" key="3">
    <source>
        <dbReference type="Proteomes" id="UP000789901"/>
    </source>
</evidence>
<sequence length="104" mass="12180">MIKAKNGLKFAFDNGLVNKFAELIEKFIENHTNIDVNNQMTIEVTRIENPKKLKHKGCLKISKSMPSRNKSDKLRQIIETDTENKEEFEERSKKQNETDRENSI</sequence>
<evidence type="ECO:0000256" key="1">
    <source>
        <dbReference type="SAM" id="MobiDB-lite"/>
    </source>
</evidence>